<dbReference type="InterPro" id="IPR025962">
    <property type="entry name" value="SdpI/YhfL"/>
</dbReference>
<feature type="transmembrane region" description="Helical" evidence="1">
    <location>
        <begin position="12"/>
        <end position="33"/>
    </location>
</feature>
<proteinExistence type="predicted"/>
<reference evidence="2 3" key="1">
    <citation type="journal article" date="2013" name="ISME J.">
        <title>A metabolic model for members of the genus Tetrasphaera involved in enhanced biological phosphorus removal.</title>
        <authorList>
            <person name="Kristiansen R."/>
            <person name="Nguyen H.T.T."/>
            <person name="Saunders A.M."/>
            <person name="Nielsen J.L."/>
            <person name="Wimmer R."/>
            <person name="Le V.Q."/>
            <person name="McIlroy S.J."/>
            <person name="Petrovski S."/>
            <person name="Seviour R.J."/>
            <person name="Calteau A."/>
            <person name="Nielsen K.L."/>
            <person name="Nielsen P.H."/>
        </authorList>
    </citation>
    <scope>NUCLEOTIDE SEQUENCE [LARGE SCALE GENOMIC DNA]</scope>
    <source>
        <strain evidence="2 3">Ben110</strain>
    </source>
</reference>
<gene>
    <name evidence="2" type="ORF">BN11_220006</name>
</gene>
<keyword evidence="1" id="KW-0812">Transmembrane</keyword>
<feature type="transmembrane region" description="Helical" evidence="1">
    <location>
        <begin position="70"/>
        <end position="93"/>
    </location>
</feature>
<feature type="transmembrane region" description="Helical" evidence="1">
    <location>
        <begin position="99"/>
        <end position="117"/>
    </location>
</feature>
<evidence type="ECO:0000313" key="2">
    <source>
        <dbReference type="EMBL" id="CCH72969.1"/>
    </source>
</evidence>
<protein>
    <recommendedName>
        <fullName evidence="4">SdpI/YhfL protein family</fullName>
    </recommendedName>
</protein>
<keyword evidence="3" id="KW-1185">Reference proteome</keyword>
<evidence type="ECO:0000313" key="3">
    <source>
        <dbReference type="Proteomes" id="UP000035763"/>
    </source>
</evidence>
<keyword evidence="1" id="KW-0472">Membrane</keyword>
<comment type="caution">
    <text evidence="2">The sequence shown here is derived from an EMBL/GenBank/DDBJ whole genome shotgun (WGS) entry which is preliminary data.</text>
</comment>
<organism evidence="2 3">
    <name type="scientific">Nostocoides australiense Ben110</name>
    <dbReference type="NCBI Taxonomy" id="1193182"/>
    <lineage>
        <taxon>Bacteria</taxon>
        <taxon>Bacillati</taxon>
        <taxon>Actinomycetota</taxon>
        <taxon>Actinomycetes</taxon>
        <taxon>Micrococcales</taxon>
        <taxon>Intrasporangiaceae</taxon>
        <taxon>Nostocoides</taxon>
    </lineage>
</organism>
<dbReference type="Pfam" id="PF13630">
    <property type="entry name" value="SdpI"/>
    <property type="match status" value="1"/>
</dbReference>
<name>W6K3A1_9MICO</name>
<dbReference type="STRING" id="1193182.BN11_220006"/>
<keyword evidence="1" id="KW-1133">Transmembrane helix</keyword>
<evidence type="ECO:0000256" key="1">
    <source>
        <dbReference type="SAM" id="Phobius"/>
    </source>
</evidence>
<evidence type="ECO:0008006" key="4">
    <source>
        <dbReference type="Google" id="ProtNLM"/>
    </source>
</evidence>
<sequence length="131" mass="13547">MHRLTSSSYSGGMGWVGFALNAAIGALMLVCVLKIRNGTLHRNAFMGIRVQATSVSEEAWDAAHRVAVNWWSAAAGVALAAAAGFLIAAVIGASDEAVGPWYMGVLVAVTALILVPAPRAIRAAKAVTQTD</sequence>
<dbReference type="AlphaFoldDB" id="W6K3A1"/>
<dbReference type="EMBL" id="CAJA01000135">
    <property type="protein sequence ID" value="CCH72969.1"/>
    <property type="molecule type" value="Genomic_DNA"/>
</dbReference>
<accession>W6K3A1</accession>
<dbReference type="Proteomes" id="UP000035763">
    <property type="component" value="Unassembled WGS sequence"/>
</dbReference>